<evidence type="ECO:0000313" key="1">
    <source>
        <dbReference type="EMBL" id="KAJ4138381.1"/>
    </source>
</evidence>
<reference evidence="1" key="1">
    <citation type="submission" date="2022-09" db="EMBL/GenBank/DDBJ databases">
        <title>Fusarium specimens isolated from Avocado Roots.</title>
        <authorList>
            <person name="Stajich J."/>
            <person name="Roper C."/>
            <person name="Heimlech-Rivalta G."/>
        </authorList>
    </citation>
    <scope>NUCLEOTIDE SEQUENCE</scope>
    <source>
        <strain evidence="1">CF00095</strain>
    </source>
</reference>
<dbReference type="InterPro" id="IPR036770">
    <property type="entry name" value="Ankyrin_rpt-contain_sf"/>
</dbReference>
<organism evidence="1 2">
    <name type="scientific">Fusarium equiseti</name>
    <name type="common">Fusarium scirpi</name>
    <dbReference type="NCBI Taxonomy" id="61235"/>
    <lineage>
        <taxon>Eukaryota</taxon>
        <taxon>Fungi</taxon>
        <taxon>Dikarya</taxon>
        <taxon>Ascomycota</taxon>
        <taxon>Pezizomycotina</taxon>
        <taxon>Sordariomycetes</taxon>
        <taxon>Hypocreomycetidae</taxon>
        <taxon>Hypocreales</taxon>
        <taxon>Nectriaceae</taxon>
        <taxon>Fusarium</taxon>
        <taxon>Fusarium incarnatum-equiseti species complex</taxon>
    </lineage>
</organism>
<name>A0ABQ8RMS5_FUSEQ</name>
<evidence type="ECO:0008006" key="3">
    <source>
        <dbReference type="Google" id="ProtNLM"/>
    </source>
</evidence>
<dbReference type="Gene3D" id="1.25.40.20">
    <property type="entry name" value="Ankyrin repeat-containing domain"/>
    <property type="match status" value="1"/>
</dbReference>
<sequence>MDPFTRLPNEIIDAIFIHLQPEEVWKTQQCSPSTERALDPHLRTRRYAVDYLMLWACDTGNNQAVRKAVSLGADVSVLRALPGDATVRLLLDLGARLDIDLKGVSGDSREDFERDLSPEVYQLFSDRGMTDQFVDFQDRIDHNLFLQIHDGWCDTRDIAEALERISTLLELGASPVTLIQNEGEPVGTTLSYLIKCIYDSFDYPSDWCIPTLKLLLSKRPDLNAPSLEMTRRFLEHPNGLISWQAWFCPIAVAVGCMVALGTTEVMDMLLEAGAKLNLPTHTCFQPLALYAYLTKTHDGPGYKYLESHGATFEPLWHPGESVDYGASIPIFQLCEDLRYFSTLFCYGTLLLDDKIFGVVKLFIERGAVKNVGIRFIENVLRPTSDAPYDAERQSTVIERSHILLKLIIHEDDNLNPNNLGEIDLLLEAVEKKTVDRPGNWNLRFSNIIDPILVALLLQKGAKLRTRSRTKEFRDRALSHLQRSPYNISLYIRS</sequence>
<protein>
    <recommendedName>
        <fullName evidence="3">F-box domain-containing protein</fullName>
    </recommendedName>
</protein>
<dbReference type="Proteomes" id="UP001152024">
    <property type="component" value="Unassembled WGS sequence"/>
</dbReference>
<dbReference type="EMBL" id="JAOQBH010000003">
    <property type="protein sequence ID" value="KAJ4138381.1"/>
    <property type="molecule type" value="Genomic_DNA"/>
</dbReference>
<proteinExistence type="predicted"/>
<evidence type="ECO:0000313" key="2">
    <source>
        <dbReference type="Proteomes" id="UP001152024"/>
    </source>
</evidence>
<comment type="caution">
    <text evidence="1">The sequence shown here is derived from an EMBL/GenBank/DDBJ whole genome shotgun (WGS) entry which is preliminary data.</text>
</comment>
<gene>
    <name evidence="1" type="ORF">NW768_002205</name>
</gene>
<keyword evidence="2" id="KW-1185">Reference proteome</keyword>
<accession>A0ABQ8RMS5</accession>